<dbReference type="EMBL" id="JAPFFF010000021">
    <property type="protein sequence ID" value="KAK8854075.1"/>
    <property type="molecule type" value="Genomic_DNA"/>
</dbReference>
<evidence type="ECO:0000256" key="1">
    <source>
        <dbReference type="SAM" id="MobiDB-lite"/>
    </source>
</evidence>
<sequence length="272" mass="29514">MSEHQQNKETLDLINQGVQLKKVDAPPERPLPSAAEIAEAKKRAEEEGPEVDPSARPKAGDGRTMLELIKDGDVKLKRVRAPGDRPLPSAAEIAEAKKRAEEEGPEVDPSARPKAGDGRTMLELIKDGDVKLKPVDKPGDRPLPSAAEIAEAKKRAEEEGPEVDPSARPKAGDGRTMLELIKDGDVKLKRVRAPGDRPLPSAAEIAEAKKRAEEEGPEVDPAARPKAGDGRTMLELIKDGDVKLKHVETKEPRLPTAEEIKEQKRIETEGGK</sequence>
<reference evidence="2 3" key="1">
    <citation type="submission" date="2024-04" db="EMBL/GenBank/DDBJ databases">
        <title>Tritrichomonas musculus Genome.</title>
        <authorList>
            <person name="Alves-Ferreira E."/>
            <person name="Grigg M."/>
            <person name="Lorenzi H."/>
            <person name="Galac M."/>
        </authorList>
    </citation>
    <scope>NUCLEOTIDE SEQUENCE [LARGE SCALE GENOMIC DNA]</scope>
    <source>
        <strain evidence="2 3">EAF2021</strain>
    </source>
</reference>
<evidence type="ECO:0000313" key="3">
    <source>
        <dbReference type="Proteomes" id="UP001470230"/>
    </source>
</evidence>
<dbReference type="Proteomes" id="UP001470230">
    <property type="component" value="Unassembled WGS sequence"/>
</dbReference>
<evidence type="ECO:0000313" key="2">
    <source>
        <dbReference type="EMBL" id="KAK8854075.1"/>
    </source>
</evidence>
<feature type="region of interest" description="Disordered" evidence="1">
    <location>
        <begin position="249"/>
        <end position="272"/>
    </location>
</feature>
<feature type="compositionally biased region" description="Basic and acidic residues" evidence="1">
    <location>
        <begin position="124"/>
        <end position="140"/>
    </location>
</feature>
<protein>
    <submittedName>
        <fullName evidence="2">Uncharacterized protein</fullName>
    </submittedName>
</protein>
<gene>
    <name evidence="2" type="ORF">M9Y10_016626</name>
</gene>
<accession>A0ABR2HWV7</accession>
<feature type="region of interest" description="Disordered" evidence="1">
    <location>
        <begin position="39"/>
        <end position="63"/>
    </location>
</feature>
<keyword evidence="3" id="KW-1185">Reference proteome</keyword>
<comment type="caution">
    <text evidence="2">The sequence shown here is derived from an EMBL/GenBank/DDBJ whole genome shotgun (WGS) entry which is preliminary data.</text>
</comment>
<proteinExistence type="predicted"/>
<name>A0ABR2HWV7_9EUKA</name>
<feature type="region of interest" description="Disordered" evidence="1">
    <location>
        <begin position="79"/>
        <end position="176"/>
    </location>
</feature>
<feature type="region of interest" description="Disordered" evidence="1">
    <location>
        <begin position="189"/>
        <end position="231"/>
    </location>
</feature>
<organism evidence="2 3">
    <name type="scientific">Tritrichomonas musculus</name>
    <dbReference type="NCBI Taxonomy" id="1915356"/>
    <lineage>
        <taxon>Eukaryota</taxon>
        <taxon>Metamonada</taxon>
        <taxon>Parabasalia</taxon>
        <taxon>Tritrichomonadida</taxon>
        <taxon>Tritrichomonadidae</taxon>
        <taxon>Tritrichomonas</taxon>
    </lineage>
</organism>